<evidence type="ECO:0000313" key="6">
    <source>
        <dbReference type="EMBL" id="SFB05479.1"/>
    </source>
</evidence>
<evidence type="ECO:0000259" key="5">
    <source>
        <dbReference type="PROSITE" id="PS50977"/>
    </source>
</evidence>
<dbReference type="PANTHER" id="PTHR30055">
    <property type="entry name" value="HTH-TYPE TRANSCRIPTIONAL REGULATOR RUTR"/>
    <property type="match status" value="1"/>
</dbReference>
<dbReference type="Proteomes" id="UP000243799">
    <property type="component" value="Unassembled WGS sequence"/>
</dbReference>
<dbReference type="Pfam" id="PF00440">
    <property type="entry name" value="TetR_N"/>
    <property type="match status" value="1"/>
</dbReference>
<reference evidence="7" key="1">
    <citation type="submission" date="2016-10" db="EMBL/GenBank/DDBJ databases">
        <authorList>
            <person name="Varghese N."/>
            <person name="Submissions S."/>
        </authorList>
    </citation>
    <scope>NUCLEOTIDE SEQUENCE [LARGE SCALE GENOMIC DNA]</scope>
    <source>
        <strain evidence="7">CGMCC 4.3568</strain>
    </source>
</reference>
<evidence type="ECO:0000256" key="3">
    <source>
        <dbReference type="ARBA" id="ARBA00023163"/>
    </source>
</evidence>
<dbReference type="AlphaFoldDB" id="A0A1I0XWG5"/>
<keyword evidence="2 4" id="KW-0238">DNA-binding</keyword>
<dbReference type="InterPro" id="IPR050109">
    <property type="entry name" value="HTH-type_TetR-like_transc_reg"/>
</dbReference>
<dbReference type="Gene3D" id="1.10.10.60">
    <property type="entry name" value="Homeodomain-like"/>
    <property type="match status" value="1"/>
</dbReference>
<dbReference type="InterPro" id="IPR041347">
    <property type="entry name" value="MftR_C"/>
</dbReference>
<gene>
    <name evidence="6" type="ORF">SAMN05216266_10480</name>
</gene>
<sequence length="208" mass="22298">MAADDEDTGLRERKKRETRIALSRAAIRLSIERGWDSVTVDDIAAAANVSPRTFRNYFASKAEAIASGHLERTSRIAEELRARPASEPLWEAILNAASSQFDLKRDSGGTAQTDQRWMDGLRVIVAEPAVQSEVLKANVAAQEELATAIADRTGTVAAQDLYPQLAAAVASAGIATAVQYWVRADPGGSAVPLLREVFTRIAAGLPSP</sequence>
<keyword evidence="1" id="KW-0805">Transcription regulation</keyword>
<dbReference type="STRING" id="490629.SAMN05216266_10480"/>
<feature type="DNA-binding region" description="H-T-H motif" evidence="4">
    <location>
        <begin position="39"/>
        <end position="58"/>
    </location>
</feature>
<name>A0A1I0XWG5_9PSEU</name>
<evidence type="ECO:0000256" key="2">
    <source>
        <dbReference type="ARBA" id="ARBA00023125"/>
    </source>
</evidence>
<evidence type="ECO:0000256" key="1">
    <source>
        <dbReference type="ARBA" id="ARBA00023015"/>
    </source>
</evidence>
<dbReference type="EMBL" id="FOKG01000004">
    <property type="protein sequence ID" value="SFB05479.1"/>
    <property type="molecule type" value="Genomic_DNA"/>
</dbReference>
<dbReference type="GO" id="GO:0003700">
    <property type="term" value="F:DNA-binding transcription factor activity"/>
    <property type="evidence" value="ECO:0007669"/>
    <property type="project" value="TreeGrafter"/>
</dbReference>
<dbReference type="PANTHER" id="PTHR30055:SF238">
    <property type="entry name" value="MYCOFACTOCIN BIOSYNTHESIS TRANSCRIPTIONAL REGULATOR MFTR-RELATED"/>
    <property type="match status" value="1"/>
</dbReference>
<accession>A0A1I0XWG5</accession>
<evidence type="ECO:0000256" key="4">
    <source>
        <dbReference type="PROSITE-ProRule" id="PRU00335"/>
    </source>
</evidence>
<dbReference type="Pfam" id="PF17754">
    <property type="entry name" value="TetR_C_14"/>
    <property type="match status" value="1"/>
</dbReference>
<protein>
    <submittedName>
        <fullName evidence="6">Transcriptional regulator, TetR family</fullName>
    </submittedName>
</protein>
<keyword evidence="3" id="KW-0804">Transcription</keyword>
<dbReference type="PROSITE" id="PS50977">
    <property type="entry name" value="HTH_TETR_2"/>
    <property type="match status" value="1"/>
</dbReference>
<dbReference type="OrthoDB" id="3296001at2"/>
<dbReference type="InterPro" id="IPR009057">
    <property type="entry name" value="Homeodomain-like_sf"/>
</dbReference>
<proteinExistence type="predicted"/>
<feature type="domain" description="HTH tetR-type" evidence="5">
    <location>
        <begin position="16"/>
        <end position="76"/>
    </location>
</feature>
<dbReference type="GO" id="GO:0000976">
    <property type="term" value="F:transcription cis-regulatory region binding"/>
    <property type="evidence" value="ECO:0007669"/>
    <property type="project" value="TreeGrafter"/>
</dbReference>
<organism evidence="6 7">
    <name type="scientific">Amycolatopsis marina</name>
    <dbReference type="NCBI Taxonomy" id="490629"/>
    <lineage>
        <taxon>Bacteria</taxon>
        <taxon>Bacillati</taxon>
        <taxon>Actinomycetota</taxon>
        <taxon>Actinomycetes</taxon>
        <taxon>Pseudonocardiales</taxon>
        <taxon>Pseudonocardiaceae</taxon>
        <taxon>Amycolatopsis</taxon>
    </lineage>
</organism>
<dbReference type="SUPFAM" id="SSF46689">
    <property type="entry name" value="Homeodomain-like"/>
    <property type="match status" value="1"/>
</dbReference>
<dbReference type="Gene3D" id="1.10.357.10">
    <property type="entry name" value="Tetracycline Repressor, domain 2"/>
    <property type="match status" value="1"/>
</dbReference>
<dbReference type="InterPro" id="IPR001647">
    <property type="entry name" value="HTH_TetR"/>
</dbReference>
<keyword evidence="7" id="KW-1185">Reference proteome</keyword>
<evidence type="ECO:0000313" key="7">
    <source>
        <dbReference type="Proteomes" id="UP000243799"/>
    </source>
</evidence>
<dbReference type="RefSeq" id="WP_091671775.1">
    <property type="nucleotide sequence ID" value="NZ_FOKG01000004.1"/>
</dbReference>